<dbReference type="InterPro" id="IPR055178">
    <property type="entry name" value="RsdA/BaiN/AoA(So)-like_dom"/>
</dbReference>
<feature type="domain" description="RsdA/BaiN/AoA(So)-like insert" evidence="5">
    <location>
        <begin position="192"/>
        <end position="353"/>
    </location>
</feature>
<comment type="caution">
    <text evidence="6">The sequence shown here is derived from an EMBL/GenBank/DDBJ whole genome shotgun (WGS) entry which is preliminary data.</text>
</comment>
<dbReference type="Pfam" id="PF03486">
    <property type="entry name" value="HI0933_like"/>
    <property type="match status" value="1"/>
</dbReference>
<feature type="domain" description="RsdA/BaiN/AoA(So)-like Rossmann fold-like" evidence="4">
    <location>
        <begin position="3"/>
        <end position="406"/>
    </location>
</feature>
<proteinExistence type="predicted"/>
<evidence type="ECO:0000259" key="4">
    <source>
        <dbReference type="Pfam" id="PF03486"/>
    </source>
</evidence>
<dbReference type="Gene3D" id="2.40.30.10">
    <property type="entry name" value="Translation factors"/>
    <property type="match status" value="1"/>
</dbReference>
<dbReference type="EMBL" id="ABYI02000006">
    <property type="protein sequence ID" value="EEG75666.1"/>
    <property type="molecule type" value="Genomic_DNA"/>
</dbReference>
<keyword evidence="2" id="KW-0285">Flavoprotein</keyword>
<dbReference type="InterPro" id="IPR023166">
    <property type="entry name" value="BaiN-like_dom_sf"/>
</dbReference>
<dbReference type="InterPro" id="IPR004792">
    <property type="entry name" value="BaiN-like"/>
</dbReference>
<evidence type="ECO:0000313" key="6">
    <source>
        <dbReference type="EMBL" id="EEG75666.1"/>
    </source>
</evidence>
<dbReference type="Proteomes" id="UP000004893">
    <property type="component" value="Unassembled WGS sequence"/>
</dbReference>
<protein>
    <submittedName>
        <fullName evidence="6">Flavoprotein family protein</fullName>
    </submittedName>
</protein>
<gene>
    <name evidence="6" type="ORF">CLOHYLEM_04167</name>
</gene>
<dbReference type="Pfam" id="PF22780">
    <property type="entry name" value="HI0933_like_1st"/>
    <property type="match status" value="1"/>
</dbReference>
<dbReference type="RefSeq" id="WP_006441497.1">
    <property type="nucleotide sequence ID" value="NZ_CP036524.1"/>
</dbReference>
<dbReference type="AlphaFoldDB" id="C0BWI4"/>
<dbReference type="SUPFAM" id="SSF160996">
    <property type="entry name" value="HI0933 insert domain-like"/>
    <property type="match status" value="1"/>
</dbReference>
<sequence>MSKVLIAGGGAAGMCAAAAAAENGHEVHIYEKNDRLGRKLFITGKGRCNITNACDMEGLFDAVVSNSKFLYSSFYSFTNEDVISFFERIGVKTKVERGDRVFPASDHSSDVIRGLEREMERLGVHIHLSTAVRQIKAADGRFEKIVTDGGREVPGDVCIVATGGLSYQATGSTGDGLRFAENLGHTVTECMPSLVPMECKEEWVKELQGLSLRNVRAAVYDGRKKLYEDFGEMLFTHYGVSGPLMLTASSYVGKKLKQKELQLLIDLKPALSEEQLDQRVLRDFEENRNRQFKNAVGRLFPAKLVPVMIKLSSIDAEKKVNTITKEERRQFAGLIKHLPVTLTGLRDYREAIITRGGVSVKEVDPGTMESKLVKGICFCGEVLDLDALTGGFNLQIAWSTGHAAGAGIV</sequence>
<dbReference type="PANTHER" id="PTHR42887">
    <property type="entry name" value="OS12G0638800 PROTEIN"/>
    <property type="match status" value="1"/>
</dbReference>
<comment type="cofactor">
    <cofactor evidence="1">
        <name>FAD</name>
        <dbReference type="ChEBI" id="CHEBI:57692"/>
    </cofactor>
</comment>
<accession>C0BWI4</accession>
<organism evidence="6 7">
    <name type="scientific">[Clostridium] hylemonae DSM 15053</name>
    <dbReference type="NCBI Taxonomy" id="553973"/>
    <lineage>
        <taxon>Bacteria</taxon>
        <taxon>Bacillati</taxon>
        <taxon>Bacillota</taxon>
        <taxon>Clostridia</taxon>
        <taxon>Lachnospirales</taxon>
        <taxon>Lachnospiraceae</taxon>
    </lineage>
</organism>
<dbReference type="NCBIfam" id="TIGR00275">
    <property type="entry name" value="aminoacetone oxidase family FAD-binding enzyme"/>
    <property type="match status" value="1"/>
</dbReference>
<reference evidence="6" key="1">
    <citation type="submission" date="2009-02" db="EMBL/GenBank/DDBJ databases">
        <authorList>
            <person name="Fulton L."/>
            <person name="Clifton S."/>
            <person name="Fulton B."/>
            <person name="Xu J."/>
            <person name="Minx P."/>
            <person name="Pepin K.H."/>
            <person name="Johnson M."/>
            <person name="Bhonagiri V."/>
            <person name="Nash W.E."/>
            <person name="Mardis E.R."/>
            <person name="Wilson R.K."/>
        </authorList>
    </citation>
    <scope>NUCLEOTIDE SEQUENCE [LARGE SCALE GENOMIC DNA]</scope>
    <source>
        <strain evidence="6">DSM 15053</strain>
    </source>
</reference>
<evidence type="ECO:0000256" key="3">
    <source>
        <dbReference type="ARBA" id="ARBA00022827"/>
    </source>
</evidence>
<dbReference type="PANTHER" id="PTHR42887:SF2">
    <property type="entry name" value="OS12G0638800 PROTEIN"/>
    <property type="match status" value="1"/>
</dbReference>
<dbReference type="HOGENOM" id="CLU_025174_3_1_9"/>
<name>C0BWI4_9FIRM</name>
<reference evidence="6" key="2">
    <citation type="submission" date="2013-06" db="EMBL/GenBank/DDBJ databases">
        <title>Draft genome sequence of Clostridium hylemonae (DSM 15053).</title>
        <authorList>
            <person name="Sudarsanam P."/>
            <person name="Ley R."/>
            <person name="Guruge J."/>
            <person name="Turnbaugh P.J."/>
            <person name="Mahowald M."/>
            <person name="Liep D."/>
            <person name="Gordon J."/>
        </authorList>
    </citation>
    <scope>NUCLEOTIDE SEQUENCE</scope>
    <source>
        <strain evidence="6">DSM 15053</strain>
    </source>
</reference>
<evidence type="ECO:0000256" key="1">
    <source>
        <dbReference type="ARBA" id="ARBA00001974"/>
    </source>
</evidence>
<evidence type="ECO:0000313" key="7">
    <source>
        <dbReference type="Proteomes" id="UP000004893"/>
    </source>
</evidence>
<dbReference type="Gene3D" id="3.50.50.60">
    <property type="entry name" value="FAD/NAD(P)-binding domain"/>
    <property type="match status" value="1"/>
</dbReference>
<dbReference type="InterPro" id="IPR036188">
    <property type="entry name" value="FAD/NAD-bd_sf"/>
</dbReference>
<dbReference type="Gene3D" id="1.10.8.260">
    <property type="entry name" value="HI0933 insert domain-like"/>
    <property type="match status" value="1"/>
</dbReference>
<dbReference type="InterPro" id="IPR057661">
    <property type="entry name" value="RsdA/BaiN/AoA(So)_Rossmann"/>
</dbReference>
<keyword evidence="7" id="KW-1185">Reference proteome</keyword>
<dbReference type="SUPFAM" id="SSF51905">
    <property type="entry name" value="FAD/NAD(P)-binding domain"/>
    <property type="match status" value="1"/>
</dbReference>
<evidence type="ECO:0000259" key="5">
    <source>
        <dbReference type="Pfam" id="PF22780"/>
    </source>
</evidence>
<dbReference type="eggNOG" id="COG2081">
    <property type="taxonomic scope" value="Bacteria"/>
</dbReference>
<dbReference type="STRING" id="553973.CLOHYLEM_04167"/>
<keyword evidence="3" id="KW-0274">FAD</keyword>
<evidence type="ECO:0000256" key="2">
    <source>
        <dbReference type="ARBA" id="ARBA00022630"/>
    </source>
</evidence>
<dbReference type="OrthoDB" id="9773233at2"/>